<dbReference type="PANTHER" id="PTHR43000">
    <property type="entry name" value="DTDP-D-GLUCOSE 4,6-DEHYDRATASE-RELATED"/>
    <property type="match status" value="1"/>
</dbReference>
<accession>A0A1F7GW89</accession>
<reference evidence="3 4" key="1">
    <citation type="journal article" date="2016" name="Nat. Commun.">
        <title>Thousands of microbial genomes shed light on interconnected biogeochemical processes in an aquifer system.</title>
        <authorList>
            <person name="Anantharaman K."/>
            <person name="Brown C.T."/>
            <person name="Hug L.A."/>
            <person name="Sharon I."/>
            <person name="Castelle C.J."/>
            <person name="Probst A.J."/>
            <person name="Thomas B.C."/>
            <person name="Singh A."/>
            <person name="Wilkins M.J."/>
            <person name="Karaoz U."/>
            <person name="Brodie E.L."/>
            <person name="Williams K.H."/>
            <person name="Hubbard S.S."/>
            <person name="Banfield J.F."/>
        </authorList>
    </citation>
    <scope>NUCLEOTIDE SEQUENCE [LARGE SCALE GENOMIC DNA]</scope>
</reference>
<evidence type="ECO:0000256" key="1">
    <source>
        <dbReference type="ARBA" id="ARBA00007637"/>
    </source>
</evidence>
<dbReference type="Proteomes" id="UP000177159">
    <property type="component" value="Unassembled WGS sequence"/>
</dbReference>
<dbReference type="Gene3D" id="3.40.50.720">
    <property type="entry name" value="NAD(P)-binding Rossmann-like Domain"/>
    <property type="match status" value="1"/>
</dbReference>
<dbReference type="AlphaFoldDB" id="A0A1F7GW89"/>
<evidence type="ECO:0000313" key="4">
    <source>
        <dbReference type="Proteomes" id="UP000177159"/>
    </source>
</evidence>
<gene>
    <name evidence="3" type="ORF">A3C24_01445</name>
</gene>
<evidence type="ECO:0000313" key="3">
    <source>
        <dbReference type="EMBL" id="OGK23133.1"/>
    </source>
</evidence>
<dbReference type="SUPFAM" id="SSF51735">
    <property type="entry name" value="NAD(P)-binding Rossmann-fold domains"/>
    <property type="match status" value="1"/>
</dbReference>
<sequence length="276" mass="30955">MRLLITGHQGFIGTHLFKKIKQDHSDIELIGIDKKSGFDITDYEKLMTLQHIDLIVHLAATCSSAKSITDTKSDFTDNVIGSFNICECARKHKAGIVYVSSCKVQPNEKGSRAPYGLSKYVGELYIEEYSKDFGIEYVINRFGTVYGPGQDVSPESGWLTWFIQASKSGKKITINGDGKQSRDVLFIDNCVRLLEDQIVNFDLYKGEVYDVGGGPENEVTLLQVLGHLDYDNYDFGPERIGDVKHFVSDNKKITSVNGWKPKIGWKKGIEITKINN</sequence>
<dbReference type="Pfam" id="PF01370">
    <property type="entry name" value="Epimerase"/>
    <property type="match status" value="1"/>
</dbReference>
<feature type="domain" description="NAD-dependent epimerase/dehydratase" evidence="2">
    <location>
        <begin position="4"/>
        <end position="212"/>
    </location>
</feature>
<dbReference type="EMBL" id="MFZM01000025">
    <property type="protein sequence ID" value="OGK23133.1"/>
    <property type="molecule type" value="Genomic_DNA"/>
</dbReference>
<organism evidence="3 4">
    <name type="scientific">Candidatus Roizmanbacteria bacterium RIFCSPHIGHO2_02_FULL_37_24</name>
    <dbReference type="NCBI Taxonomy" id="1802037"/>
    <lineage>
        <taxon>Bacteria</taxon>
        <taxon>Candidatus Roizmaniibacteriota</taxon>
    </lineage>
</organism>
<protein>
    <recommendedName>
        <fullName evidence="2">NAD-dependent epimerase/dehydratase domain-containing protein</fullName>
    </recommendedName>
</protein>
<name>A0A1F7GW89_9BACT</name>
<evidence type="ECO:0000259" key="2">
    <source>
        <dbReference type="Pfam" id="PF01370"/>
    </source>
</evidence>
<comment type="similarity">
    <text evidence="1">Belongs to the NAD(P)-dependent epimerase/dehydratase family.</text>
</comment>
<comment type="caution">
    <text evidence="3">The sequence shown here is derived from an EMBL/GenBank/DDBJ whole genome shotgun (WGS) entry which is preliminary data.</text>
</comment>
<dbReference type="InterPro" id="IPR036291">
    <property type="entry name" value="NAD(P)-bd_dom_sf"/>
</dbReference>
<proteinExistence type="inferred from homology"/>
<dbReference type="InterPro" id="IPR001509">
    <property type="entry name" value="Epimerase_deHydtase"/>
</dbReference>